<dbReference type="PANTHER" id="PTHR31061">
    <property type="entry name" value="LD22376P"/>
    <property type="match status" value="1"/>
</dbReference>
<evidence type="ECO:0000259" key="2">
    <source>
        <dbReference type="Pfam" id="PF07786"/>
    </source>
</evidence>
<dbReference type="AlphaFoldDB" id="C1F727"/>
<feature type="transmembrane region" description="Helical" evidence="1">
    <location>
        <begin position="118"/>
        <end position="137"/>
    </location>
</feature>
<name>C1F727_ACIC5</name>
<evidence type="ECO:0000313" key="4">
    <source>
        <dbReference type="Proteomes" id="UP000002207"/>
    </source>
</evidence>
<dbReference type="EMBL" id="CP001472">
    <property type="protein sequence ID" value="ACO32818.1"/>
    <property type="molecule type" value="Genomic_DNA"/>
</dbReference>
<dbReference type="STRING" id="240015.ACP_3497"/>
<keyword evidence="1" id="KW-0472">Membrane</keyword>
<evidence type="ECO:0000313" key="3">
    <source>
        <dbReference type="EMBL" id="ACO32818.1"/>
    </source>
</evidence>
<keyword evidence="1" id="KW-1133">Transmembrane helix</keyword>
<evidence type="ECO:0000256" key="1">
    <source>
        <dbReference type="SAM" id="Phobius"/>
    </source>
</evidence>
<dbReference type="PANTHER" id="PTHR31061:SF24">
    <property type="entry name" value="LD22376P"/>
    <property type="match status" value="1"/>
</dbReference>
<feature type="transmembrane region" description="Helical" evidence="1">
    <location>
        <begin position="206"/>
        <end position="227"/>
    </location>
</feature>
<feature type="transmembrane region" description="Helical" evidence="1">
    <location>
        <begin position="298"/>
        <end position="326"/>
    </location>
</feature>
<dbReference type="Pfam" id="PF07786">
    <property type="entry name" value="HGSNAT_cat"/>
    <property type="match status" value="1"/>
</dbReference>
<feature type="transmembrane region" description="Helical" evidence="1">
    <location>
        <begin position="95"/>
        <end position="112"/>
    </location>
</feature>
<dbReference type="InterPro" id="IPR012429">
    <property type="entry name" value="HGSNAT_cat"/>
</dbReference>
<proteinExistence type="predicted"/>
<dbReference type="InParanoid" id="C1F727"/>
<dbReference type="KEGG" id="aca:ACP_3497"/>
<dbReference type="FunCoup" id="C1F727">
    <property type="interactions" value="23"/>
</dbReference>
<feature type="transmembrane region" description="Helical" evidence="1">
    <location>
        <begin position="346"/>
        <end position="370"/>
    </location>
</feature>
<feature type="transmembrane region" description="Helical" evidence="1">
    <location>
        <begin position="57"/>
        <end position="74"/>
    </location>
</feature>
<dbReference type="HOGENOM" id="CLU_029171_4_0_0"/>
<feature type="transmembrane region" description="Helical" evidence="1">
    <location>
        <begin position="239"/>
        <end position="256"/>
    </location>
</feature>
<keyword evidence="4" id="KW-1185">Reference proteome</keyword>
<dbReference type="OrthoDB" id="9788724at2"/>
<dbReference type="RefSeq" id="WP_015898525.1">
    <property type="nucleotide sequence ID" value="NC_012483.1"/>
</dbReference>
<feature type="transmembrane region" description="Helical" evidence="1">
    <location>
        <begin position="268"/>
        <end position="286"/>
    </location>
</feature>
<feature type="transmembrane region" description="Helical" evidence="1">
    <location>
        <begin position="142"/>
        <end position="159"/>
    </location>
</feature>
<feature type="domain" description="Heparan-alpha-glucosaminide N-acetyltransferase catalytic" evidence="2">
    <location>
        <begin position="13"/>
        <end position="230"/>
    </location>
</feature>
<sequence length="378" mass="42909">MKQHQDTVVNAKRMVSIDLLRGITIAFMILVNNNGDEAHAFWALKHAQWNGFTPTDLVFPTFIFVVGISLVFSTEARLRRGQSRLLIAAHALRRSVILFLLGLVVNGFPYFHFGTLRIYGVLQRIAICYLFGSLLYLLSRRVWLQALLFTTALVGYWALMRWVPVPGYGLPGRDIPFLDPNANLVAWLDRLLLPGRLYAGTRDPEGLLSTIPAMGTLLLGMMTAGWLRSAAAPRRKLMLLLAAAGIALTAGALWGLEFPINKRVWTSSYVLYAGGWSLLAFALCFWMTEVRKHRNGLYLWLAFGMNPITAYMFAELLQSTLSAIYLNHHLTMQRWLYLRILVVLPWPAWASLLYSVAFVFVCLIPIALMYRKRIFLRI</sequence>
<reference evidence="3 4" key="1">
    <citation type="journal article" date="2009" name="Appl. Environ. Microbiol.">
        <title>Three genomes from the phylum Acidobacteria provide insight into the lifestyles of these microorganisms in soils.</title>
        <authorList>
            <person name="Ward N.L."/>
            <person name="Challacombe J.F."/>
            <person name="Janssen P.H."/>
            <person name="Henrissat B."/>
            <person name="Coutinho P.M."/>
            <person name="Wu M."/>
            <person name="Xie G."/>
            <person name="Haft D.H."/>
            <person name="Sait M."/>
            <person name="Badger J."/>
            <person name="Barabote R.D."/>
            <person name="Bradley B."/>
            <person name="Brettin T.S."/>
            <person name="Brinkac L.M."/>
            <person name="Bruce D."/>
            <person name="Creasy T."/>
            <person name="Daugherty S.C."/>
            <person name="Davidsen T.M."/>
            <person name="DeBoy R.T."/>
            <person name="Detter J.C."/>
            <person name="Dodson R.J."/>
            <person name="Durkin A.S."/>
            <person name="Ganapathy A."/>
            <person name="Gwinn-Giglio M."/>
            <person name="Han C.S."/>
            <person name="Khouri H."/>
            <person name="Kiss H."/>
            <person name="Kothari S.P."/>
            <person name="Madupu R."/>
            <person name="Nelson K.E."/>
            <person name="Nelson W.C."/>
            <person name="Paulsen I."/>
            <person name="Penn K."/>
            <person name="Ren Q."/>
            <person name="Rosovitz M.J."/>
            <person name="Selengut J.D."/>
            <person name="Shrivastava S."/>
            <person name="Sullivan S.A."/>
            <person name="Tapia R."/>
            <person name="Thompson L.S."/>
            <person name="Watkins K.L."/>
            <person name="Yang Q."/>
            <person name="Yu C."/>
            <person name="Zafar N."/>
            <person name="Zhou L."/>
            <person name="Kuske C.R."/>
        </authorList>
    </citation>
    <scope>NUCLEOTIDE SEQUENCE [LARGE SCALE GENOMIC DNA]</scope>
    <source>
        <strain evidence="4">ATCC 51196 / DSM 11244 / BCRC 80197 / JCM 7670 / NBRC 15755 / NCIMB 13165 / 161</strain>
    </source>
</reference>
<protein>
    <submittedName>
        <fullName evidence="3">Putative membrane protein</fullName>
    </submittedName>
</protein>
<dbReference type="eggNOG" id="COG4299">
    <property type="taxonomic scope" value="Bacteria"/>
</dbReference>
<dbReference type="Proteomes" id="UP000002207">
    <property type="component" value="Chromosome"/>
</dbReference>
<keyword evidence="1" id="KW-0812">Transmembrane</keyword>
<accession>C1F727</accession>
<organism evidence="3 4">
    <name type="scientific">Acidobacterium capsulatum (strain ATCC 51196 / DSM 11244 / BCRC 80197 / JCM 7670 / NBRC 15755 / NCIMB 13165 / 161)</name>
    <dbReference type="NCBI Taxonomy" id="240015"/>
    <lineage>
        <taxon>Bacteria</taxon>
        <taxon>Pseudomonadati</taxon>
        <taxon>Acidobacteriota</taxon>
        <taxon>Terriglobia</taxon>
        <taxon>Terriglobales</taxon>
        <taxon>Acidobacteriaceae</taxon>
        <taxon>Acidobacterium</taxon>
    </lineage>
</organism>
<gene>
    <name evidence="3" type="ordered locus">ACP_3497</name>
</gene>